<protein>
    <submittedName>
        <fullName evidence="2">Monovalent cation/H(+) antiporter subunit G</fullName>
    </submittedName>
</protein>
<feature type="transmembrane region" description="Helical" evidence="1">
    <location>
        <begin position="40"/>
        <end position="57"/>
    </location>
</feature>
<keyword evidence="3" id="KW-1185">Reference proteome</keyword>
<dbReference type="RefSeq" id="WP_218284718.1">
    <property type="nucleotide sequence ID" value="NZ_CP076448.1"/>
</dbReference>
<dbReference type="AlphaFoldDB" id="A0A975U1T7"/>
<dbReference type="KEGG" id="elio:KO353_10905"/>
<dbReference type="NCBIfam" id="NF009314">
    <property type="entry name" value="PRK12674.1-2"/>
    <property type="match status" value="1"/>
</dbReference>
<keyword evidence="1" id="KW-0472">Membrane</keyword>
<organism evidence="2 3">
    <name type="scientific">Elioraea tepida</name>
    <dbReference type="NCBI Taxonomy" id="2843330"/>
    <lineage>
        <taxon>Bacteria</taxon>
        <taxon>Pseudomonadati</taxon>
        <taxon>Pseudomonadota</taxon>
        <taxon>Alphaproteobacteria</taxon>
        <taxon>Acetobacterales</taxon>
        <taxon>Elioraeaceae</taxon>
        <taxon>Elioraea</taxon>
    </lineage>
</organism>
<keyword evidence="1" id="KW-1133">Transmembrane helix</keyword>
<name>A0A975U1T7_9PROT</name>
<proteinExistence type="predicted"/>
<feature type="transmembrane region" description="Helical" evidence="1">
    <location>
        <begin position="6"/>
        <end position="28"/>
    </location>
</feature>
<feature type="transmembrane region" description="Helical" evidence="1">
    <location>
        <begin position="63"/>
        <end position="84"/>
    </location>
</feature>
<dbReference type="GO" id="GO:0015385">
    <property type="term" value="F:sodium:proton antiporter activity"/>
    <property type="evidence" value="ECO:0007669"/>
    <property type="project" value="TreeGrafter"/>
</dbReference>
<dbReference type="InterPro" id="IPR005133">
    <property type="entry name" value="PhaG_MnhG_YufB"/>
</dbReference>
<dbReference type="EMBL" id="CP076448">
    <property type="protein sequence ID" value="QXM23808.1"/>
    <property type="molecule type" value="Genomic_DNA"/>
</dbReference>
<dbReference type="PANTHER" id="PTHR34703">
    <property type="entry name" value="ANTIPORTER SUBUNIT MNHG2-RELATED"/>
    <property type="match status" value="1"/>
</dbReference>
<evidence type="ECO:0000313" key="3">
    <source>
        <dbReference type="Proteomes" id="UP000694001"/>
    </source>
</evidence>
<dbReference type="NCBIfam" id="TIGR01300">
    <property type="entry name" value="CPA3_mnhG_phaG"/>
    <property type="match status" value="1"/>
</dbReference>
<reference evidence="2" key="1">
    <citation type="submission" date="2021-06" db="EMBL/GenBank/DDBJ databases">
        <title>Elioraea tepida, sp. nov., a moderately thermophilic aerobic anoxygenic phototrophic bacterium isolated from an alkaline siliceous hot spring mat community in Yellowstone National Park, WY, USA.</title>
        <authorList>
            <person name="Saini M.K."/>
            <person name="Yoshida S."/>
            <person name="Sebastian A."/>
            <person name="Hirose S."/>
            <person name="Hara E."/>
            <person name="Tamaki H."/>
            <person name="Soulier N.T."/>
            <person name="Albert I."/>
            <person name="Hanada S."/>
            <person name="Bryant D.A."/>
            <person name="Tank M."/>
        </authorList>
    </citation>
    <scope>NUCLEOTIDE SEQUENCE</scope>
    <source>
        <strain evidence="2">MS-P2</strain>
    </source>
</reference>
<sequence length="122" mass="12731">MTELAVALLVLAGAGFALVAAIGVWRLPDAMMRMHASSKAGTLGGSLLFIAVALGLGDLSAGVRAIAGIAFLLLTAPVASHLIGRATYLLGVPRHPSQTRDDLEGRYDLAARICRPPEDRSR</sequence>
<gene>
    <name evidence="2" type="primary">mnhG</name>
    <name evidence="2" type="ORF">KO353_10905</name>
</gene>
<dbReference type="Pfam" id="PF03334">
    <property type="entry name" value="PhaG_MnhG_YufB"/>
    <property type="match status" value="1"/>
</dbReference>
<accession>A0A975U1T7</accession>
<keyword evidence="1" id="KW-0812">Transmembrane</keyword>
<dbReference type="Proteomes" id="UP000694001">
    <property type="component" value="Chromosome"/>
</dbReference>
<dbReference type="PANTHER" id="PTHR34703:SF1">
    <property type="entry name" value="ANTIPORTER SUBUNIT MNHG2-RELATED"/>
    <property type="match status" value="1"/>
</dbReference>
<evidence type="ECO:0000313" key="2">
    <source>
        <dbReference type="EMBL" id="QXM23808.1"/>
    </source>
</evidence>
<evidence type="ECO:0000256" key="1">
    <source>
        <dbReference type="SAM" id="Phobius"/>
    </source>
</evidence>